<evidence type="ECO:0000313" key="3">
    <source>
        <dbReference type="Proteomes" id="UP000266183"/>
    </source>
</evidence>
<evidence type="ECO:0000313" key="2">
    <source>
        <dbReference type="EMBL" id="AYB29174.1"/>
    </source>
</evidence>
<proteinExistence type="predicted"/>
<dbReference type="OrthoDB" id="1091532at2"/>
<organism evidence="2 3">
    <name type="scientific">Chryseolinea soli</name>
    <dbReference type="NCBI Taxonomy" id="2321403"/>
    <lineage>
        <taxon>Bacteria</taxon>
        <taxon>Pseudomonadati</taxon>
        <taxon>Bacteroidota</taxon>
        <taxon>Cytophagia</taxon>
        <taxon>Cytophagales</taxon>
        <taxon>Fulvivirgaceae</taxon>
        <taxon>Chryseolinea</taxon>
    </lineage>
</organism>
<dbReference type="AlphaFoldDB" id="A0A385SDX6"/>
<evidence type="ECO:0000256" key="1">
    <source>
        <dbReference type="SAM" id="MobiDB-lite"/>
    </source>
</evidence>
<feature type="region of interest" description="Disordered" evidence="1">
    <location>
        <begin position="411"/>
        <end position="438"/>
    </location>
</feature>
<dbReference type="Proteomes" id="UP000266183">
    <property type="component" value="Chromosome"/>
</dbReference>
<name>A0A385SDX6_9BACT</name>
<dbReference type="RefSeq" id="WP_119752497.1">
    <property type="nucleotide sequence ID" value="NZ_CP032382.1"/>
</dbReference>
<feature type="compositionally biased region" description="Basic and acidic residues" evidence="1">
    <location>
        <begin position="429"/>
        <end position="438"/>
    </location>
</feature>
<dbReference type="EMBL" id="CP032382">
    <property type="protein sequence ID" value="AYB29174.1"/>
    <property type="molecule type" value="Genomic_DNA"/>
</dbReference>
<reference evidence="3" key="1">
    <citation type="submission" date="2018-09" db="EMBL/GenBank/DDBJ databases">
        <title>Chryseolinea sp. KIS68-18 isolated from soil.</title>
        <authorList>
            <person name="Weon H.-Y."/>
            <person name="Kwon S.-W."/>
            <person name="Lee S.A."/>
        </authorList>
    </citation>
    <scope>NUCLEOTIDE SEQUENCE [LARGE SCALE GENOMIC DNA]</scope>
    <source>
        <strain evidence="3">KIS68-18</strain>
    </source>
</reference>
<dbReference type="KEGG" id="chk:D4L85_00605"/>
<protein>
    <submittedName>
        <fullName evidence="2">Uncharacterized protein</fullName>
    </submittedName>
</protein>
<sequence>MNHLLLTLSFIALPYTQLIAQNLEELGLKKGVKINGSVNINTIGYIARGIEQRRDPLNWFAAGNLNVNLFGYNAPFSFSYSNVNKSYSQPFNQFSFTPQYKWVKAYVGYNAMTFSSYTLAGHVFLGGGMELTPGKWRIAAMYGRLKKAVLFNPEDTLQNSNAAYKRMGYGVKIGYESNGDAITANIFTAKDDVHSLPYVLPGSQLTPKQNVAMSLSVRKKFLKRFFVESEYAISVLNNNTKANGEGDTIAITPTHNLVKGLLPENAISRYYDAVRASAGYQGNWFVIQLRYERIAPEYQTLGAYYFNNDMRNITIAPAFRLLQNRLNLGFNAGVQENNLDKSRASVTKRVAGALNATYAPSDQWNFGVNYSNFSSYTNLRPRQDPFYQNTMDTLNFYQVSQTMSGTVMRNLGDKEKPRSVTLSGSYQKANDRPSHDHGQQSDFVTLNVAYNHSIVASNTILSVAANAFANRVAGMRSNYFGPTLSITKAMLEKTLRGSWACAYNQTSGNTDISPILNNRISLNYSPVAEKLDSKSAHSFSLGINILNRLKSVEQQPVYAELTCTINYSYSF</sequence>
<accession>A0A385SDX6</accession>
<keyword evidence="3" id="KW-1185">Reference proteome</keyword>
<gene>
    <name evidence="2" type="ORF">D4L85_00605</name>
</gene>